<dbReference type="Proteomes" id="UP001356308">
    <property type="component" value="Unassembled WGS sequence"/>
</dbReference>
<evidence type="ECO:0000256" key="1">
    <source>
        <dbReference type="SAM" id="Phobius"/>
    </source>
</evidence>
<gene>
    <name evidence="2" type="ORF">V1I91_02760</name>
</gene>
<keyword evidence="1" id="KW-1133">Transmembrane helix</keyword>
<comment type="caution">
    <text evidence="2">The sequence shown here is derived from an EMBL/GenBank/DDBJ whole genome shotgun (WGS) entry which is preliminary data.</text>
</comment>
<dbReference type="RefSeq" id="WP_272649795.1">
    <property type="nucleotide sequence ID" value="NZ_JAZDDG010000001.1"/>
</dbReference>
<feature type="transmembrane region" description="Helical" evidence="1">
    <location>
        <begin position="74"/>
        <end position="93"/>
    </location>
</feature>
<proteinExistence type="predicted"/>
<keyword evidence="1" id="KW-0812">Transmembrane</keyword>
<organism evidence="2 3">
    <name type="scientific">Maribacter cobaltidurans</name>
    <dbReference type="NCBI Taxonomy" id="1178778"/>
    <lineage>
        <taxon>Bacteria</taxon>
        <taxon>Pseudomonadati</taxon>
        <taxon>Bacteroidota</taxon>
        <taxon>Flavobacteriia</taxon>
        <taxon>Flavobacteriales</taxon>
        <taxon>Flavobacteriaceae</taxon>
        <taxon>Maribacter</taxon>
    </lineage>
</organism>
<accession>A0ABU7IPU2</accession>
<protein>
    <submittedName>
        <fullName evidence="2">DUF4199 domain-containing protein</fullName>
    </submittedName>
</protein>
<evidence type="ECO:0000313" key="2">
    <source>
        <dbReference type="EMBL" id="MEE1974972.1"/>
    </source>
</evidence>
<keyword evidence="1" id="KW-0472">Membrane</keyword>
<dbReference type="InterPro" id="IPR025250">
    <property type="entry name" value="DUF4199"/>
</dbReference>
<feature type="transmembrane region" description="Helical" evidence="1">
    <location>
        <begin position="33"/>
        <end position="54"/>
    </location>
</feature>
<evidence type="ECO:0000313" key="3">
    <source>
        <dbReference type="Proteomes" id="UP001356308"/>
    </source>
</evidence>
<feature type="transmembrane region" description="Helical" evidence="1">
    <location>
        <begin position="9"/>
        <end position="27"/>
    </location>
</feature>
<sequence length="156" mass="17112">MKNTVLKFGLYGFLLGLGLFLLGLVILEDSDLSIAEIFGYATMIASLSVVFFGIKHYRDNVNNGTISVGKALGVGILISGFPALGVSIADYIYTAFINPNFYKEYVETMKAQGHMEPIPEWSSSTMALLMFITVVLLGFIISLISAFILQKQKLKI</sequence>
<name>A0ABU7IPU2_9FLAO</name>
<feature type="transmembrane region" description="Helical" evidence="1">
    <location>
        <begin position="126"/>
        <end position="149"/>
    </location>
</feature>
<dbReference type="EMBL" id="JAZDDG010000001">
    <property type="protein sequence ID" value="MEE1974972.1"/>
    <property type="molecule type" value="Genomic_DNA"/>
</dbReference>
<keyword evidence="3" id="KW-1185">Reference proteome</keyword>
<dbReference type="Pfam" id="PF13858">
    <property type="entry name" value="DUF4199"/>
    <property type="match status" value="1"/>
</dbReference>
<reference evidence="2 3" key="1">
    <citation type="submission" date="2024-01" db="EMBL/GenBank/DDBJ databases">
        <title>Maribacter spp. originated from different algae showed divergent polysaccharides utilization ability.</title>
        <authorList>
            <person name="Wang H."/>
            <person name="Wu Y."/>
        </authorList>
    </citation>
    <scope>NUCLEOTIDE SEQUENCE [LARGE SCALE GENOMIC DNA]</scope>
    <source>
        <strain evidence="2 3">PR1</strain>
    </source>
</reference>